<dbReference type="AlphaFoldDB" id="B4R3L8"/>
<dbReference type="EMBL" id="CM000366">
    <property type="protein sequence ID" value="EDX17720.1"/>
    <property type="molecule type" value="Genomic_DNA"/>
</dbReference>
<dbReference type="HOGENOM" id="CLU_3089476_0_0_1"/>
<proteinExistence type="predicted"/>
<organism evidence="1 2">
    <name type="scientific">Drosophila simulans</name>
    <name type="common">Fruit fly</name>
    <dbReference type="NCBI Taxonomy" id="7240"/>
    <lineage>
        <taxon>Eukaryota</taxon>
        <taxon>Metazoa</taxon>
        <taxon>Ecdysozoa</taxon>
        <taxon>Arthropoda</taxon>
        <taxon>Hexapoda</taxon>
        <taxon>Insecta</taxon>
        <taxon>Pterygota</taxon>
        <taxon>Neoptera</taxon>
        <taxon>Endopterygota</taxon>
        <taxon>Diptera</taxon>
        <taxon>Brachycera</taxon>
        <taxon>Muscomorpha</taxon>
        <taxon>Ephydroidea</taxon>
        <taxon>Drosophilidae</taxon>
        <taxon>Drosophila</taxon>
        <taxon>Sophophora</taxon>
    </lineage>
</organism>
<gene>
    <name evidence="1" type="primary">Dsim\GD15943</name>
    <name evidence="1" type="ORF">Dsim_GD15943</name>
</gene>
<dbReference type="OMA" id="SDEYDGW"/>
<sequence>MGPIQTEDVQTYSIHLQQSDEYDGWDGKWWTFWTESHNHDKMTTTTMMMGED</sequence>
<protein>
    <submittedName>
        <fullName evidence="1">GD15943</fullName>
    </submittedName>
</protein>
<keyword evidence="2" id="KW-1185">Reference proteome</keyword>
<dbReference type="Proteomes" id="UP000000304">
    <property type="component" value="Chromosome X"/>
</dbReference>
<accession>B4R3L8</accession>
<name>B4R3L8_DROSI</name>
<evidence type="ECO:0000313" key="1">
    <source>
        <dbReference type="EMBL" id="EDX17720.1"/>
    </source>
</evidence>
<evidence type="ECO:0000313" key="2">
    <source>
        <dbReference type="Proteomes" id="UP000000304"/>
    </source>
</evidence>
<reference evidence="1 2" key="1">
    <citation type="journal article" date="2007" name="Nature">
        <title>Evolution of genes and genomes on the Drosophila phylogeny.</title>
        <authorList>
            <consortium name="Drosophila 12 Genomes Consortium"/>
            <person name="Clark A.G."/>
            <person name="Eisen M.B."/>
            <person name="Smith D.R."/>
            <person name="Bergman C.M."/>
            <person name="Oliver B."/>
            <person name="Markow T.A."/>
            <person name="Kaufman T.C."/>
            <person name="Kellis M."/>
            <person name="Gelbart W."/>
            <person name="Iyer V.N."/>
            <person name="Pollard D.A."/>
            <person name="Sackton T.B."/>
            <person name="Larracuente A.M."/>
            <person name="Singh N.D."/>
            <person name="Abad J.P."/>
            <person name="Abt D.N."/>
            <person name="Adryan B."/>
            <person name="Aguade M."/>
            <person name="Akashi H."/>
            <person name="Anderson W.W."/>
            <person name="Aquadro C.F."/>
            <person name="Ardell D.H."/>
            <person name="Arguello R."/>
            <person name="Artieri C.G."/>
            <person name="Barbash D.A."/>
            <person name="Barker D."/>
            <person name="Barsanti P."/>
            <person name="Batterham P."/>
            <person name="Batzoglou S."/>
            <person name="Begun D."/>
            <person name="Bhutkar A."/>
            <person name="Blanco E."/>
            <person name="Bosak S.A."/>
            <person name="Bradley R.K."/>
            <person name="Brand A.D."/>
            <person name="Brent M.R."/>
            <person name="Brooks A.N."/>
            <person name="Brown R.H."/>
            <person name="Butlin R.K."/>
            <person name="Caggese C."/>
            <person name="Calvi B.R."/>
            <person name="Bernardo de Carvalho A."/>
            <person name="Caspi A."/>
            <person name="Castrezana S."/>
            <person name="Celniker S.E."/>
            <person name="Chang J.L."/>
            <person name="Chapple C."/>
            <person name="Chatterji S."/>
            <person name="Chinwalla A."/>
            <person name="Civetta A."/>
            <person name="Clifton S.W."/>
            <person name="Comeron J.M."/>
            <person name="Costello J.C."/>
            <person name="Coyne J.A."/>
            <person name="Daub J."/>
            <person name="David R.G."/>
            <person name="Delcher A.L."/>
            <person name="Delehaunty K."/>
            <person name="Do C.B."/>
            <person name="Ebling H."/>
            <person name="Edwards K."/>
            <person name="Eickbush T."/>
            <person name="Evans J.D."/>
            <person name="Filipski A."/>
            <person name="Findeiss S."/>
            <person name="Freyhult E."/>
            <person name="Fulton L."/>
            <person name="Fulton R."/>
            <person name="Garcia A.C."/>
            <person name="Gardiner A."/>
            <person name="Garfield D.A."/>
            <person name="Garvin B.E."/>
            <person name="Gibson G."/>
            <person name="Gilbert D."/>
            <person name="Gnerre S."/>
            <person name="Godfrey J."/>
            <person name="Good R."/>
            <person name="Gotea V."/>
            <person name="Gravely B."/>
            <person name="Greenberg A.J."/>
            <person name="Griffiths-Jones S."/>
            <person name="Gross S."/>
            <person name="Guigo R."/>
            <person name="Gustafson E.A."/>
            <person name="Haerty W."/>
            <person name="Hahn M.W."/>
            <person name="Halligan D.L."/>
            <person name="Halpern A.L."/>
            <person name="Halter G.M."/>
            <person name="Han M.V."/>
            <person name="Heger A."/>
            <person name="Hillier L."/>
            <person name="Hinrichs A.S."/>
            <person name="Holmes I."/>
            <person name="Hoskins R.A."/>
            <person name="Hubisz M.J."/>
            <person name="Hultmark D."/>
            <person name="Huntley M.A."/>
            <person name="Jaffe D.B."/>
            <person name="Jagadeeshan S."/>
            <person name="Jeck W.R."/>
            <person name="Johnson J."/>
            <person name="Jones C.D."/>
            <person name="Jordan W.C."/>
            <person name="Karpen G.H."/>
            <person name="Kataoka E."/>
            <person name="Keightley P.D."/>
            <person name="Kheradpour P."/>
            <person name="Kirkness E.F."/>
            <person name="Koerich L.B."/>
            <person name="Kristiansen K."/>
            <person name="Kudrna D."/>
            <person name="Kulathinal R.J."/>
            <person name="Kumar S."/>
            <person name="Kwok R."/>
            <person name="Lander E."/>
            <person name="Langley C.H."/>
            <person name="Lapoint R."/>
            <person name="Lazzaro B.P."/>
            <person name="Lee S.J."/>
            <person name="Levesque L."/>
            <person name="Li R."/>
            <person name="Lin C.F."/>
            <person name="Lin M.F."/>
            <person name="Lindblad-Toh K."/>
            <person name="Llopart A."/>
            <person name="Long M."/>
            <person name="Low L."/>
            <person name="Lozovsky E."/>
            <person name="Lu J."/>
            <person name="Luo M."/>
            <person name="Machado C.A."/>
            <person name="Makalowski W."/>
            <person name="Marzo M."/>
            <person name="Matsuda M."/>
            <person name="Matzkin L."/>
            <person name="McAllister B."/>
            <person name="McBride C.S."/>
            <person name="McKernan B."/>
            <person name="McKernan K."/>
            <person name="Mendez-Lago M."/>
            <person name="Minx P."/>
            <person name="Mollenhauer M.U."/>
            <person name="Montooth K."/>
            <person name="Mount S.M."/>
            <person name="Mu X."/>
            <person name="Myers E."/>
            <person name="Negre B."/>
            <person name="Newfeld S."/>
            <person name="Nielsen R."/>
            <person name="Noor M.A."/>
            <person name="O'Grady P."/>
            <person name="Pachter L."/>
            <person name="Papaceit M."/>
            <person name="Parisi M.J."/>
            <person name="Parisi M."/>
            <person name="Parts L."/>
            <person name="Pedersen J.S."/>
            <person name="Pesole G."/>
            <person name="Phillippy A.M."/>
            <person name="Ponting C.P."/>
            <person name="Pop M."/>
            <person name="Porcelli D."/>
            <person name="Powell J.R."/>
            <person name="Prohaska S."/>
            <person name="Pruitt K."/>
            <person name="Puig M."/>
            <person name="Quesneville H."/>
            <person name="Ram K.R."/>
            <person name="Rand D."/>
            <person name="Rasmussen M.D."/>
            <person name="Reed L.K."/>
            <person name="Reenan R."/>
            <person name="Reily A."/>
            <person name="Remington K.A."/>
            <person name="Rieger T.T."/>
            <person name="Ritchie M.G."/>
            <person name="Robin C."/>
            <person name="Rogers Y.H."/>
            <person name="Rohde C."/>
            <person name="Rozas J."/>
            <person name="Rubenfield M.J."/>
            <person name="Ruiz A."/>
            <person name="Russo S."/>
            <person name="Salzberg S.L."/>
            <person name="Sanchez-Gracia A."/>
            <person name="Saranga D.J."/>
            <person name="Sato H."/>
            <person name="Schaeffer S.W."/>
            <person name="Schatz M.C."/>
            <person name="Schlenke T."/>
            <person name="Schwartz R."/>
            <person name="Segarra C."/>
            <person name="Singh R.S."/>
            <person name="Sirot L."/>
            <person name="Sirota M."/>
            <person name="Sisneros N.B."/>
            <person name="Smith C.D."/>
            <person name="Smith T.F."/>
            <person name="Spieth J."/>
            <person name="Stage D.E."/>
            <person name="Stark A."/>
            <person name="Stephan W."/>
            <person name="Strausberg R.L."/>
            <person name="Strempel S."/>
            <person name="Sturgill D."/>
            <person name="Sutton G."/>
            <person name="Sutton G.G."/>
            <person name="Tao W."/>
            <person name="Teichmann S."/>
            <person name="Tobari Y.N."/>
            <person name="Tomimura Y."/>
            <person name="Tsolas J.M."/>
            <person name="Valente V.L."/>
            <person name="Venter E."/>
            <person name="Venter J.C."/>
            <person name="Vicario S."/>
            <person name="Vieira F.G."/>
            <person name="Vilella A.J."/>
            <person name="Villasante A."/>
            <person name="Walenz B."/>
            <person name="Wang J."/>
            <person name="Wasserman M."/>
            <person name="Watts T."/>
            <person name="Wilson D."/>
            <person name="Wilson R.K."/>
            <person name="Wing R.A."/>
            <person name="Wolfner M.F."/>
            <person name="Wong A."/>
            <person name="Wong G.K."/>
            <person name="Wu C.I."/>
            <person name="Wu G."/>
            <person name="Yamamoto D."/>
            <person name="Yang H.P."/>
            <person name="Yang S.P."/>
            <person name="Yorke J.A."/>
            <person name="Yoshida K."/>
            <person name="Zdobnov E."/>
            <person name="Zhang P."/>
            <person name="Zhang Y."/>
            <person name="Zimin A.V."/>
            <person name="Baldwin J."/>
            <person name="Abdouelleil A."/>
            <person name="Abdulkadir J."/>
            <person name="Abebe A."/>
            <person name="Abera B."/>
            <person name="Abreu J."/>
            <person name="Acer S.C."/>
            <person name="Aftuck L."/>
            <person name="Alexander A."/>
            <person name="An P."/>
            <person name="Anderson E."/>
            <person name="Anderson S."/>
            <person name="Arachi H."/>
            <person name="Azer M."/>
            <person name="Bachantsang P."/>
            <person name="Barry A."/>
            <person name="Bayul T."/>
            <person name="Berlin A."/>
            <person name="Bessette D."/>
            <person name="Bloom T."/>
            <person name="Blye J."/>
            <person name="Boguslavskiy L."/>
            <person name="Bonnet C."/>
            <person name="Boukhgalter B."/>
            <person name="Bourzgui I."/>
            <person name="Brown A."/>
            <person name="Cahill P."/>
            <person name="Channer S."/>
            <person name="Cheshatsang Y."/>
            <person name="Chuda L."/>
            <person name="Citroen M."/>
            <person name="Collymore A."/>
            <person name="Cooke P."/>
            <person name="Costello M."/>
            <person name="D'Aco K."/>
            <person name="Daza R."/>
            <person name="De Haan G."/>
            <person name="DeGray S."/>
            <person name="DeMaso C."/>
            <person name="Dhargay N."/>
            <person name="Dooley K."/>
            <person name="Dooley E."/>
            <person name="Doricent M."/>
            <person name="Dorje P."/>
            <person name="Dorjee K."/>
            <person name="Dupes A."/>
            <person name="Elong R."/>
            <person name="Falk J."/>
            <person name="Farina A."/>
            <person name="Faro S."/>
            <person name="Ferguson D."/>
            <person name="Fisher S."/>
            <person name="Foley C.D."/>
            <person name="Franke A."/>
            <person name="Friedrich D."/>
            <person name="Gadbois L."/>
            <person name="Gearin G."/>
            <person name="Gearin C.R."/>
            <person name="Giannoukos G."/>
            <person name="Goode T."/>
            <person name="Graham J."/>
            <person name="Grandbois E."/>
            <person name="Grewal S."/>
            <person name="Gyaltsen K."/>
            <person name="Hafez N."/>
            <person name="Hagos B."/>
            <person name="Hall J."/>
            <person name="Henson C."/>
            <person name="Hollinger A."/>
            <person name="Honan T."/>
            <person name="Huard M.D."/>
            <person name="Hughes L."/>
            <person name="Hurhula B."/>
            <person name="Husby M.E."/>
            <person name="Kamat A."/>
            <person name="Kanga B."/>
            <person name="Kashin S."/>
            <person name="Khazanovich D."/>
            <person name="Kisner P."/>
            <person name="Lance K."/>
            <person name="Lara M."/>
            <person name="Lee W."/>
            <person name="Lennon N."/>
            <person name="Letendre F."/>
            <person name="LeVine R."/>
            <person name="Lipovsky A."/>
            <person name="Liu X."/>
            <person name="Liu J."/>
            <person name="Liu S."/>
            <person name="Lokyitsang T."/>
            <person name="Lokyitsang Y."/>
            <person name="Lubonja R."/>
            <person name="Lui A."/>
            <person name="MacDonald P."/>
            <person name="Magnisalis V."/>
            <person name="Maru K."/>
            <person name="Matthews C."/>
            <person name="McCusker W."/>
            <person name="McDonough S."/>
            <person name="Mehta T."/>
            <person name="Meldrim J."/>
            <person name="Meneus L."/>
            <person name="Mihai O."/>
            <person name="Mihalev A."/>
            <person name="Mihova T."/>
            <person name="Mittelman R."/>
            <person name="Mlenga V."/>
            <person name="Montmayeur A."/>
            <person name="Mulrain L."/>
            <person name="Navidi A."/>
            <person name="Naylor J."/>
            <person name="Negash T."/>
            <person name="Nguyen T."/>
            <person name="Nguyen N."/>
            <person name="Nicol R."/>
            <person name="Norbu C."/>
            <person name="Norbu N."/>
            <person name="Novod N."/>
            <person name="O'Neill B."/>
            <person name="Osman S."/>
            <person name="Markiewicz E."/>
            <person name="Oyono O.L."/>
            <person name="Patti C."/>
            <person name="Phunkhang P."/>
            <person name="Pierre F."/>
            <person name="Priest M."/>
            <person name="Raghuraman S."/>
            <person name="Rege F."/>
            <person name="Reyes R."/>
            <person name="Rise C."/>
            <person name="Rogov P."/>
            <person name="Ross K."/>
            <person name="Ryan E."/>
            <person name="Settipalli S."/>
            <person name="Shea T."/>
            <person name="Sherpa N."/>
            <person name="Shi L."/>
            <person name="Shih D."/>
            <person name="Sparrow T."/>
            <person name="Spaulding J."/>
            <person name="Stalker J."/>
            <person name="Stange-Thomann N."/>
            <person name="Stavropoulos S."/>
            <person name="Stone C."/>
            <person name="Strader C."/>
            <person name="Tesfaye S."/>
            <person name="Thomson T."/>
            <person name="Thoulutsang Y."/>
            <person name="Thoulutsang D."/>
            <person name="Topham K."/>
            <person name="Topping I."/>
            <person name="Tsamla T."/>
            <person name="Vassiliev H."/>
            <person name="Vo A."/>
            <person name="Wangchuk T."/>
            <person name="Wangdi T."/>
            <person name="Weiand M."/>
            <person name="Wilkinson J."/>
            <person name="Wilson A."/>
            <person name="Yadav S."/>
            <person name="Young G."/>
            <person name="Yu Q."/>
            <person name="Zembek L."/>
            <person name="Zhong D."/>
            <person name="Zimmer A."/>
            <person name="Zwirko Z."/>
            <person name="Jaffe D.B."/>
            <person name="Alvarez P."/>
            <person name="Brockman W."/>
            <person name="Butler J."/>
            <person name="Chin C."/>
            <person name="Gnerre S."/>
            <person name="Grabherr M."/>
            <person name="Kleber M."/>
            <person name="Mauceli E."/>
            <person name="MacCallum I."/>
        </authorList>
    </citation>
    <scope>NUCLEOTIDE SEQUENCE [LARGE SCALE GENOMIC DNA]</scope>
    <source>
        <strain evidence="2">white501</strain>
    </source>
</reference>